<evidence type="ECO:0000256" key="1">
    <source>
        <dbReference type="SAM" id="MobiDB-lite"/>
    </source>
</evidence>
<gene>
    <name evidence="2" type="ORF">GHT06_011178</name>
</gene>
<reference evidence="2 3" key="1">
    <citation type="submission" date="2022-05" db="EMBL/GenBank/DDBJ databases">
        <title>A multi-omics perspective on studying reproductive biology in Daphnia sinensis.</title>
        <authorList>
            <person name="Jia J."/>
        </authorList>
    </citation>
    <scope>NUCLEOTIDE SEQUENCE [LARGE SCALE GENOMIC DNA]</scope>
    <source>
        <strain evidence="2 3">WSL</strain>
    </source>
</reference>
<dbReference type="Proteomes" id="UP000820818">
    <property type="component" value="Linkage Group LG2"/>
</dbReference>
<name>A0AAD5Q154_9CRUS</name>
<accession>A0AAD5Q154</accession>
<dbReference type="AlphaFoldDB" id="A0AAD5Q154"/>
<proteinExistence type="predicted"/>
<feature type="region of interest" description="Disordered" evidence="1">
    <location>
        <begin position="1"/>
        <end position="21"/>
    </location>
</feature>
<keyword evidence="3" id="KW-1185">Reference proteome</keyword>
<protein>
    <submittedName>
        <fullName evidence="2">Uncharacterized protein</fullName>
    </submittedName>
</protein>
<organism evidence="2 3">
    <name type="scientific">Daphnia sinensis</name>
    <dbReference type="NCBI Taxonomy" id="1820382"/>
    <lineage>
        <taxon>Eukaryota</taxon>
        <taxon>Metazoa</taxon>
        <taxon>Ecdysozoa</taxon>
        <taxon>Arthropoda</taxon>
        <taxon>Crustacea</taxon>
        <taxon>Branchiopoda</taxon>
        <taxon>Diplostraca</taxon>
        <taxon>Cladocera</taxon>
        <taxon>Anomopoda</taxon>
        <taxon>Daphniidae</taxon>
        <taxon>Daphnia</taxon>
        <taxon>Daphnia similis group</taxon>
    </lineage>
</organism>
<sequence length="98" mass="10887">MKKARQANPGNENCEENNRSAANTRLCFVRRPVFASPVVQSSPRPSSSLRLARRPVFASPVVQSPPRPSSSLRLARRPVSASPVVASWSPHHRIIFQF</sequence>
<feature type="region of interest" description="Disordered" evidence="1">
    <location>
        <begin position="55"/>
        <end position="76"/>
    </location>
</feature>
<comment type="caution">
    <text evidence="2">The sequence shown here is derived from an EMBL/GenBank/DDBJ whole genome shotgun (WGS) entry which is preliminary data.</text>
</comment>
<evidence type="ECO:0000313" key="3">
    <source>
        <dbReference type="Proteomes" id="UP000820818"/>
    </source>
</evidence>
<dbReference type="EMBL" id="WJBH02000002">
    <property type="protein sequence ID" value="KAI9563714.1"/>
    <property type="molecule type" value="Genomic_DNA"/>
</dbReference>
<evidence type="ECO:0000313" key="2">
    <source>
        <dbReference type="EMBL" id="KAI9563714.1"/>
    </source>
</evidence>